<organism evidence="1 2">
    <name type="scientific">Coniella lustricola</name>
    <dbReference type="NCBI Taxonomy" id="2025994"/>
    <lineage>
        <taxon>Eukaryota</taxon>
        <taxon>Fungi</taxon>
        <taxon>Dikarya</taxon>
        <taxon>Ascomycota</taxon>
        <taxon>Pezizomycotina</taxon>
        <taxon>Sordariomycetes</taxon>
        <taxon>Sordariomycetidae</taxon>
        <taxon>Diaporthales</taxon>
        <taxon>Schizoparmaceae</taxon>
        <taxon>Coniella</taxon>
    </lineage>
</organism>
<dbReference type="EMBL" id="KZ678398">
    <property type="protein sequence ID" value="PSR94399.1"/>
    <property type="molecule type" value="Genomic_DNA"/>
</dbReference>
<dbReference type="AlphaFoldDB" id="A0A2T3AF36"/>
<dbReference type="InParanoid" id="A0A2T3AF36"/>
<proteinExistence type="predicted"/>
<reference evidence="1 2" key="1">
    <citation type="journal article" date="2018" name="Mycol. Prog.">
        <title>Coniella lustricola, a new species from submerged detritus.</title>
        <authorList>
            <person name="Raudabaugh D.B."/>
            <person name="Iturriaga T."/>
            <person name="Carver A."/>
            <person name="Mondo S."/>
            <person name="Pangilinan J."/>
            <person name="Lipzen A."/>
            <person name="He G."/>
            <person name="Amirebrahimi M."/>
            <person name="Grigoriev I.V."/>
            <person name="Miller A.N."/>
        </authorList>
    </citation>
    <scope>NUCLEOTIDE SEQUENCE [LARGE SCALE GENOMIC DNA]</scope>
    <source>
        <strain evidence="1 2">B22-T-1</strain>
    </source>
</reference>
<keyword evidence="2" id="KW-1185">Reference proteome</keyword>
<evidence type="ECO:0000313" key="2">
    <source>
        <dbReference type="Proteomes" id="UP000241462"/>
    </source>
</evidence>
<name>A0A2T3AF36_9PEZI</name>
<accession>A0A2T3AF36</accession>
<evidence type="ECO:0000313" key="1">
    <source>
        <dbReference type="EMBL" id="PSR94399.1"/>
    </source>
</evidence>
<gene>
    <name evidence="1" type="ORF">BD289DRAFT_139748</name>
</gene>
<dbReference type="Proteomes" id="UP000241462">
    <property type="component" value="Unassembled WGS sequence"/>
</dbReference>
<protein>
    <submittedName>
        <fullName evidence="1">Uncharacterized protein</fullName>
    </submittedName>
</protein>
<sequence length="203" mass="22907">MAFWSIVLHISHGPSQSLAWPRPLSGLLESCEANTSMQSKIHQSPAPQSPRVKIELLPAPLVNSNITGRSALLSLLYSLFKPPPAKRWATTILLSQTMPSMNGDDRSYRRAKTPQCLHRHGAQLRKRLILNALLHQSCPPHIWQVVTVSCRSLSHSFYEWLARIISCNTTHARESCVHPRHMYRRLLSLMCQSADLSNQDSSL</sequence>